<evidence type="ECO:0000313" key="1">
    <source>
        <dbReference type="EMBL" id="KAI1852945.1"/>
    </source>
</evidence>
<dbReference type="EMBL" id="JAFIMR010000059">
    <property type="protein sequence ID" value="KAI1852945.1"/>
    <property type="molecule type" value="Genomic_DNA"/>
</dbReference>
<dbReference type="Proteomes" id="UP000829685">
    <property type="component" value="Unassembled WGS sequence"/>
</dbReference>
<evidence type="ECO:0000313" key="3">
    <source>
        <dbReference type="Proteomes" id="UP000829685"/>
    </source>
</evidence>
<accession>A0A9P9W9K9</accession>
<reference evidence="1" key="1">
    <citation type="submission" date="2021-03" db="EMBL/GenBank/DDBJ databases">
        <title>Revisited historic fungal species revealed as producer of novel bioactive compounds through whole genome sequencing and comparative genomics.</title>
        <authorList>
            <person name="Vignolle G.A."/>
            <person name="Hochenegger N."/>
            <person name="Mach R.L."/>
            <person name="Mach-Aigner A.R."/>
            <person name="Javad Rahimi M."/>
            <person name="Salim K.A."/>
            <person name="Chan C.M."/>
            <person name="Lim L.B.L."/>
            <person name="Cai F."/>
            <person name="Druzhinina I.S."/>
            <person name="U'Ren J.M."/>
            <person name="Derntl C."/>
        </authorList>
    </citation>
    <scope>NUCLEOTIDE SEQUENCE</scope>
    <source>
        <strain evidence="1">TUCIM 5799</strain>
    </source>
</reference>
<comment type="caution">
    <text evidence="1">The sequence shown here is derived from an EMBL/GenBank/DDBJ whole genome shotgun (WGS) entry which is preliminary data.</text>
</comment>
<gene>
    <name evidence="2" type="ORF">JX265_012531</name>
    <name evidence="1" type="ORF">JX265_012834</name>
</gene>
<proteinExistence type="predicted"/>
<name>A0A9P9W9K9_9PEZI</name>
<keyword evidence="3" id="KW-1185">Reference proteome</keyword>
<dbReference type="AlphaFoldDB" id="A0A9P9W9K9"/>
<sequence length="496" mass="56648">MDRAIERFDVVTNPADWDGPPQIQRLPNELLWKIQNDFLPLYDAVRLGICNHHLRQNTDVNVWTKARAAETGGAIKSYIAQTCDDERWEFLKELEPKLPSHELCHYCRIFHPRVDAPSLSLWRAFPDTASDSDCDSKEVQFQRWGIHWGFGFRDVYAVMSRHSFTADHGVPLAELCVSTDWTFSHAYRNLHNASRSPFKRFVSYTKLDAEAVINNGHLLVHRIQRLWVPIHIQGTDVLIRYGAGDSAGDFKICAHHGPQSGEMIWNFILPLREGLGCVLAAQSVFNSVDDGYFPLPRIIKRCEDCPTEYSISFHIHYDNSVEIILDVWQNLGTCQTPLAPGWLNCWGTLNPRFGVLPGEDTCRNIWFQSEVGYVGNETLFQTPAGQSATMHSSAKSVFKHWDQLLTDVDIQASLQQPRATPSLAVVPQLSRHHFRKLRSGFVDARYECNLRRPLPPFPFEFFGTNGRIPSNHLRYTRSSYYESSRLSTRDEAATAS</sequence>
<evidence type="ECO:0000313" key="2">
    <source>
        <dbReference type="EMBL" id="KAI1854362.1"/>
    </source>
</evidence>
<dbReference type="EMBL" id="JAFIMR010000054">
    <property type="protein sequence ID" value="KAI1854362.1"/>
    <property type="molecule type" value="Genomic_DNA"/>
</dbReference>
<organism evidence="1 3">
    <name type="scientific">Neoarthrinium moseri</name>
    <dbReference type="NCBI Taxonomy" id="1658444"/>
    <lineage>
        <taxon>Eukaryota</taxon>
        <taxon>Fungi</taxon>
        <taxon>Dikarya</taxon>
        <taxon>Ascomycota</taxon>
        <taxon>Pezizomycotina</taxon>
        <taxon>Sordariomycetes</taxon>
        <taxon>Xylariomycetidae</taxon>
        <taxon>Amphisphaeriales</taxon>
        <taxon>Apiosporaceae</taxon>
        <taxon>Neoarthrinium</taxon>
    </lineage>
</organism>
<protein>
    <submittedName>
        <fullName evidence="1">Uncharacterized protein</fullName>
    </submittedName>
</protein>